<feature type="signal peptide" evidence="2">
    <location>
        <begin position="1"/>
        <end position="24"/>
    </location>
</feature>
<dbReference type="Proteomes" id="UP000515154">
    <property type="component" value="Linkage group LG15"/>
</dbReference>
<feature type="chain" id="PRO_5028998870" evidence="2">
    <location>
        <begin position="25"/>
        <end position="615"/>
    </location>
</feature>
<feature type="region of interest" description="Disordered" evidence="1">
    <location>
        <begin position="342"/>
        <end position="362"/>
    </location>
</feature>
<dbReference type="Pfam" id="PF03067">
    <property type="entry name" value="LPMO_10"/>
    <property type="match status" value="1"/>
</dbReference>
<evidence type="ECO:0000313" key="5">
    <source>
        <dbReference type="RefSeq" id="XP_036365649.1"/>
    </source>
</evidence>
<dbReference type="InterPro" id="IPR004302">
    <property type="entry name" value="Cellulose/chitin-bd_N"/>
</dbReference>
<feature type="domain" description="Chitin-binding type-4" evidence="3">
    <location>
        <begin position="25"/>
        <end position="214"/>
    </location>
</feature>
<gene>
    <name evidence="5" type="primary">LOC118766361</name>
</gene>
<organism evidence="4 5">
    <name type="scientific">Octopus sinensis</name>
    <name type="common">East Asian common octopus</name>
    <dbReference type="NCBI Taxonomy" id="2607531"/>
    <lineage>
        <taxon>Eukaryota</taxon>
        <taxon>Metazoa</taxon>
        <taxon>Spiralia</taxon>
        <taxon>Lophotrochozoa</taxon>
        <taxon>Mollusca</taxon>
        <taxon>Cephalopoda</taxon>
        <taxon>Coleoidea</taxon>
        <taxon>Octopodiformes</taxon>
        <taxon>Octopoda</taxon>
        <taxon>Incirrata</taxon>
        <taxon>Octopodidae</taxon>
        <taxon>Octopus</taxon>
    </lineage>
</organism>
<evidence type="ECO:0000256" key="1">
    <source>
        <dbReference type="SAM" id="MobiDB-lite"/>
    </source>
</evidence>
<dbReference type="AlphaFoldDB" id="A0A7E6FD31"/>
<name>A0A7E6FD31_9MOLL</name>
<dbReference type="RefSeq" id="XP_036365649.1">
    <property type="nucleotide sequence ID" value="XM_036509756.1"/>
</dbReference>
<protein>
    <submittedName>
        <fullName evidence="5">Uncharacterized protein LOC118766361</fullName>
    </submittedName>
</protein>
<reference evidence="5" key="1">
    <citation type="submission" date="2025-08" db="UniProtKB">
        <authorList>
            <consortium name="RefSeq"/>
        </authorList>
    </citation>
    <scope>IDENTIFICATION</scope>
</reference>
<feature type="compositionally biased region" description="Basic residues" evidence="1">
    <location>
        <begin position="345"/>
        <end position="356"/>
    </location>
</feature>
<sequence length="615" mass="69581">MNPESISSIFVVLIVATSIHQVLSHGRLMDPPARNSMWRFGFPNPVNYNDNELYCGGKMVQWRHNKGKCGVCGDPWHGVRHHETGGKYANGIISRSYTEGDNIKVAVHLTANHLGWFEFRICPTDNPETEVTQACLDQHLLYSSDGRNSRFHVTKGKNSVFFNFTIKLPIGLVCEQCVFQWKYRTGNTWDKDDKSGIFCLGCGPQEEFYNCADITIEPLSDQNDYSSISRRKVNSETIDGKATVGVKITSETIPTFRPTTSATELKQQKGNVKTRKINLFDWVNQLSLKNGKNQYLLNKDVEQKNADKIKKIFRYNSKITQSTIASPTERSIPKLTNLAVPPSRNSHRNTRLKTSKPRADMSAEKIYSRNRKLIETTVSIPTVILPKKSFKMFTNRVPSRQNWFVRDHKMTTQRSPVAMATPKASLPSKPCHKPKTVRNQVNKVSQIVASPVGRFNLGWWGEHYFKAPATSRIPATWPIKPVLKCRAIILLSGGMDDWCFVNCNANYCPSNLCQCRRELSYAPVYTSSNDHVADQSLSSHVADDIQQPIHLPLTNQLPSLSSQTNVAPPLRNSQYSPVVNRCKAIGLHAGNVHFDQWCNRNCFSFWCPSSLCHCR</sequence>
<evidence type="ECO:0000313" key="4">
    <source>
        <dbReference type="Proteomes" id="UP000515154"/>
    </source>
</evidence>
<keyword evidence="4" id="KW-1185">Reference proteome</keyword>
<accession>A0A7E6FD31</accession>
<evidence type="ECO:0000259" key="3">
    <source>
        <dbReference type="Pfam" id="PF03067"/>
    </source>
</evidence>
<evidence type="ECO:0000256" key="2">
    <source>
        <dbReference type="SAM" id="SignalP"/>
    </source>
</evidence>
<keyword evidence="2" id="KW-0732">Signal</keyword>
<proteinExistence type="predicted"/>
<dbReference type="KEGG" id="osn:118766361"/>